<name>A0ACC2W847_9TREE</name>
<reference evidence="1" key="1">
    <citation type="submission" date="2023-04" db="EMBL/GenBank/DDBJ databases">
        <title>Draft Genome sequencing of Naganishia species isolated from polar environments using Oxford Nanopore Technology.</title>
        <authorList>
            <person name="Leo P."/>
            <person name="Venkateswaran K."/>
        </authorList>
    </citation>
    <scope>NUCLEOTIDE SEQUENCE</scope>
    <source>
        <strain evidence="1">MNA-CCFEE 5262</strain>
    </source>
</reference>
<organism evidence="1 2">
    <name type="scientific">Naganishia adeliensis</name>
    <dbReference type="NCBI Taxonomy" id="92952"/>
    <lineage>
        <taxon>Eukaryota</taxon>
        <taxon>Fungi</taxon>
        <taxon>Dikarya</taxon>
        <taxon>Basidiomycota</taxon>
        <taxon>Agaricomycotina</taxon>
        <taxon>Tremellomycetes</taxon>
        <taxon>Filobasidiales</taxon>
        <taxon>Filobasidiaceae</taxon>
        <taxon>Naganishia</taxon>
    </lineage>
</organism>
<evidence type="ECO:0000313" key="2">
    <source>
        <dbReference type="Proteomes" id="UP001230649"/>
    </source>
</evidence>
<evidence type="ECO:0000313" key="1">
    <source>
        <dbReference type="EMBL" id="KAJ9107221.1"/>
    </source>
</evidence>
<keyword evidence="2" id="KW-1185">Reference proteome</keyword>
<sequence>MSESAVAQPIVEDKMKGGPVTEDSNLETEVKTHGEVEAVPQDKDEDAVSSQKQNATTQQTLSANPSTPSRSFFSIPDLLSFNPGFGSRTSPRMVSPPSNRQVTSWRIGVNGHSEAFMRNSSFNWNPLSANSVLEVPMSAMGIGFGEAARTKHVKISVAHRAANVPRLARYVPPARRGSGGAALPDVERRTSLNDSTHRRLLTELLKDNKPSSPALPVEFPESTVIESGKLPSWEERRRIRLARGTAIATVKTVIMSPLTAKSDMASPGLTRSLVAIAREDREEVGSTIPRPVSSNSDATVPMPAKALTSEIAVPRSDSMYLLSPGHAPPVHVEFVHEINRSPLNSPMDGSMKVKMSTGPNDGSGDRGDSADAPAEIVEVFRMSGGGRGAGSEWAKATFRTVPCRDFAAGYCSYGNFCSFVHETQNPETKGADVKQEAKESSQDKGTVTITLALDLPNKTDVAPERDTTEPFNVKPTLNVQEDAKGDPSTQKASVPVEGSGDSQRAATLLETSEKEDAETETVAPSTMRPSSVETVVLRKSNPSIMLGDRPLANSIDLSLAIPPIIRPNKFKSTNIVVPDYRWSSDQGFVASPSATSLNFTIMSPGCKVESRGVTSLFAPTGSGSVSPRTVVSPVQYADVPPPQAWRKPLPEPALNSLSPDDRAVLSGASSAAPDESPFLPITAYSFSTDSSSPPATPAGQRQEVVTPDNDLSDLPSVDVYHEAVMNGVDSHVALWQQHQYQEHYAAGSSSVHGGLIDPTSMQPWMVDTYLQQMSQASATDMWSNPLSSGYGVPKSRFQFAKLLAKQAREGDLPPQVPQSKTNYRSKSIDLILKRFFVEGSCPHGDDCSYSHDAKVIARAARRSESSTHKLRTQPCKDPLRTTIHLILMIQFYNSAEGCHVGNDCPFLHQYVVPMGVPLVAKPRPWRTKPCRHYAEGKCLAGDKCHFAHVGSVKMRDAKKSGLRKAQASGSDCSPDPSISGAEGSQASPIKARKSHSTGHKKKPLGNDDIQIIVA</sequence>
<dbReference type="EMBL" id="JASBWS010000037">
    <property type="protein sequence ID" value="KAJ9107221.1"/>
    <property type="molecule type" value="Genomic_DNA"/>
</dbReference>
<proteinExistence type="predicted"/>
<comment type="caution">
    <text evidence="1">The sequence shown here is derived from an EMBL/GenBank/DDBJ whole genome shotgun (WGS) entry which is preliminary data.</text>
</comment>
<accession>A0ACC2W847</accession>
<dbReference type="Proteomes" id="UP001230649">
    <property type="component" value="Unassembled WGS sequence"/>
</dbReference>
<gene>
    <name evidence="1" type="ORF">QFC20_003756</name>
</gene>
<protein>
    <submittedName>
        <fullName evidence="1">Uncharacterized protein</fullName>
    </submittedName>
</protein>